<feature type="compositionally biased region" description="Basic and acidic residues" evidence="1">
    <location>
        <begin position="294"/>
        <end position="330"/>
    </location>
</feature>
<feature type="region of interest" description="Disordered" evidence="1">
    <location>
        <begin position="165"/>
        <end position="184"/>
    </location>
</feature>
<dbReference type="Proteomes" id="UP000053593">
    <property type="component" value="Unassembled WGS sequence"/>
</dbReference>
<dbReference type="AlphaFoldDB" id="A0A0D0BYF0"/>
<organism evidence="2 3">
    <name type="scientific">Collybiopsis luxurians FD-317 M1</name>
    <dbReference type="NCBI Taxonomy" id="944289"/>
    <lineage>
        <taxon>Eukaryota</taxon>
        <taxon>Fungi</taxon>
        <taxon>Dikarya</taxon>
        <taxon>Basidiomycota</taxon>
        <taxon>Agaricomycotina</taxon>
        <taxon>Agaricomycetes</taxon>
        <taxon>Agaricomycetidae</taxon>
        <taxon>Agaricales</taxon>
        <taxon>Marasmiineae</taxon>
        <taxon>Omphalotaceae</taxon>
        <taxon>Collybiopsis</taxon>
        <taxon>Collybiopsis luxurians</taxon>
    </lineage>
</organism>
<proteinExistence type="predicted"/>
<gene>
    <name evidence="2" type="ORF">GYMLUDRAFT_243986</name>
</gene>
<name>A0A0D0BYF0_9AGAR</name>
<dbReference type="EMBL" id="KN834773">
    <property type="protein sequence ID" value="KIK60821.1"/>
    <property type="molecule type" value="Genomic_DNA"/>
</dbReference>
<accession>A0A0D0BYF0</accession>
<evidence type="ECO:0000313" key="2">
    <source>
        <dbReference type="EMBL" id="KIK60821.1"/>
    </source>
</evidence>
<evidence type="ECO:0000256" key="1">
    <source>
        <dbReference type="SAM" id="MobiDB-lite"/>
    </source>
</evidence>
<feature type="region of interest" description="Disordered" evidence="1">
    <location>
        <begin position="248"/>
        <end position="277"/>
    </location>
</feature>
<keyword evidence="3" id="KW-1185">Reference proteome</keyword>
<evidence type="ECO:0000313" key="3">
    <source>
        <dbReference type="Proteomes" id="UP000053593"/>
    </source>
</evidence>
<reference evidence="2 3" key="1">
    <citation type="submission" date="2014-04" db="EMBL/GenBank/DDBJ databases">
        <title>Evolutionary Origins and Diversification of the Mycorrhizal Mutualists.</title>
        <authorList>
            <consortium name="DOE Joint Genome Institute"/>
            <consortium name="Mycorrhizal Genomics Consortium"/>
            <person name="Kohler A."/>
            <person name="Kuo A."/>
            <person name="Nagy L.G."/>
            <person name="Floudas D."/>
            <person name="Copeland A."/>
            <person name="Barry K.W."/>
            <person name="Cichocki N."/>
            <person name="Veneault-Fourrey C."/>
            <person name="LaButti K."/>
            <person name="Lindquist E.A."/>
            <person name="Lipzen A."/>
            <person name="Lundell T."/>
            <person name="Morin E."/>
            <person name="Murat C."/>
            <person name="Riley R."/>
            <person name="Ohm R."/>
            <person name="Sun H."/>
            <person name="Tunlid A."/>
            <person name="Henrissat B."/>
            <person name="Grigoriev I.V."/>
            <person name="Hibbett D.S."/>
            <person name="Martin F."/>
        </authorList>
    </citation>
    <scope>NUCLEOTIDE SEQUENCE [LARGE SCALE GENOMIC DNA]</scope>
    <source>
        <strain evidence="2 3">FD-317 M1</strain>
    </source>
</reference>
<protein>
    <submittedName>
        <fullName evidence="2">Uncharacterized protein</fullName>
    </submittedName>
</protein>
<dbReference type="HOGENOM" id="CLU_792393_0_0_1"/>
<sequence length="350" mass="39541">MEPLQFNPTNAGLRSLQATAKRSYHPLQKFAHFVLKILEQYDKSLPNDFKHLIATTYEFGVAKIEGRGKTDPQELDRLDRLAKAESLVEWRKDPLLNVHSHLIYFKKELAKTKSVPASMDTCAAPPSRSPPIAHQNYLWYNGKSPHDTIPNFPSTAAHEPRQVNQAGGNINHTTNNDSSAKSNFNNTYNDYTSNPLTHNHFIIHTNHFSYRDFTESQMERRGGLKSDMPAHSYASNPEKFYQCAVNTNGRGTTSHQKHGEDNAETADSEDREVKGVNEDTWNNRCSRELIPKQKKMASLDKAREKIKAEQINESESAKAENKAGRGEYKNNAEGQIDQGESAEIKESKEG</sequence>
<feature type="region of interest" description="Disordered" evidence="1">
    <location>
        <begin position="294"/>
        <end position="350"/>
    </location>
</feature>